<accession>A0A2V4UW88</accession>
<feature type="region of interest" description="Disordered" evidence="1">
    <location>
        <begin position="136"/>
        <end position="159"/>
    </location>
</feature>
<gene>
    <name evidence="2" type="ORF">DFQ00_12246</name>
</gene>
<name>A0A2V4UW88_PAEBA</name>
<dbReference type="AlphaFoldDB" id="A0A2V4UW88"/>
<organism evidence="2 3">
    <name type="scientific">Paenibacillus barcinonensis</name>
    <dbReference type="NCBI Taxonomy" id="198119"/>
    <lineage>
        <taxon>Bacteria</taxon>
        <taxon>Bacillati</taxon>
        <taxon>Bacillota</taxon>
        <taxon>Bacilli</taxon>
        <taxon>Bacillales</taxon>
        <taxon>Paenibacillaceae</taxon>
        <taxon>Paenibacillus</taxon>
    </lineage>
</organism>
<sequence length="371" mass="43340">MPFSYMIFGGCNVFFILFKVMLEYQVNSENRSIFVDIYLFMVDSKWRFRNRGGAPIKESTTPENSHNNKIVLFPKTLDYYQIQLTVMLENERYSEAMELLRFLLQCQGQEERHYDEWRALLEWLQAAFPQYEAMEMPASRTAEPEQDDEEDVSEEDMARQHARLKLAQDDGYAEKLLRTVMEGPLSEQTMLALEQLAFLDVAKVDEELVRWLQTKSLHPLLQFRVLQTLRRRGMQDIIQFTRGEEEVEIDVAAVPLKPEEFPLPIVQILERVADQTEVHEPTLFYFAQELWIQYVMAVYGTRDYHSMLEENDAMADIWAAALHMTVADSLGGSHDEENTRSMYAVTGAMRFRLEQAYRSMKQFVSAGLDSN</sequence>
<evidence type="ECO:0000256" key="1">
    <source>
        <dbReference type="SAM" id="MobiDB-lite"/>
    </source>
</evidence>
<evidence type="ECO:0000313" key="3">
    <source>
        <dbReference type="Proteomes" id="UP000247790"/>
    </source>
</evidence>
<feature type="compositionally biased region" description="Acidic residues" evidence="1">
    <location>
        <begin position="144"/>
        <end position="155"/>
    </location>
</feature>
<evidence type="ECO:0000313" key="2">
    <source>
        <dbReference type="EMBL" id="PYE44467.1"/>
    </source>
</evidence>
<dbReference type="EMBL" id="QJSW01000022">
    <property type="protein sequence ID" value="PYE44467.1"/>
    <property type="molecule type" value="Genomic_DNA"/>
</dbReference>
<proteinExistence type="predicted"/>
<comment type="caution">
    <text evidence="2">The sequence shown here is derived from an EMBL/GenBank/DDBJ whole genome shotgun (WGS) entry which is preliminary data.</text>
</comment>
<protein>
    <submittedName>
        <fullName evidence="2">Uncharacterized protein</fullName>
    </submittedName>
</protein>
<dbReference type="Proteomes" id="UP000247790">
    <property type="component" value="Unassembled WGS sequence"/>
</dbReference>
<reference evidence="2 3" key="1">
    <citation type="submission" date="2018-06" db="EMBL/GenBank/DDBJ databases">
        <title>Genomic Encyclopedia of Type Strains, Phase III (KMG-III): the genomes of soil and plant-associated and newly described type strains.</title>
        <authorList>
            <person name="Whitman W."/>
        </authorList>
    </citation>
    <scope>NUCLEOTIDE SEQUENCE [LARGE SCALE GENOMIC DNA]</scope>
    <source>
        <strain evidence="2 3">CECT 7022</strain>
    </source>
</reference>